<accession>A0A1G2LTE7</accession>
<name>A0A1G2LTE7_9BACT</name>
<evidence type="ECO:0000313" key="2">
    <source>
        <dbReference type="Proteomes" id="UP000178302"/>
    </source>
</evidence>
<comment type="caution">
    <text evidence="1">The sequence shown here is derived from an EMBL/GenBank/DDBJ whole genome shotgun (WGS) entry which is preliminary data.</text>
</comment>
<organism evidence="1 2">
    <name type="scientific">Candidatus Tagabacteria bacterium RIFCSPLOWO2_01_FULL_39_11</name>
    <dbReference type="NCBI Taxonomy" id="1802295"/>
    <lineage>
        <taxon>Bacteria</taxon>
        <taxon>Candidatus Tagaibacteriota</taxon>
    </lineage>
</organism>
<evidence type="ECO:0000313" key="1">
    <source>
        <dbReference type="EMBL" id="OHA14910.1"/>
    </source>
</evidence>
<gene>
    <name evidence="1" type="ORF">A2909_01550</name>
</gene>
<dbReference type="EMBL" id="MHQZ01000001">
    <property type="protein sequence ID" value="OHA14910.1"/>
    <property type="molecule type" value="Genomic_DNA"/>
</dbReference>
<sequence>MINKENELIEEVETAIYPKPKKKNFLIRILAEWSSSGKDYEAKTPVGVGLTANKNPVSKAADQPLIKQELVFPGMLAESKKEVLELFKGETDASKERIKEIEYIFALKDCKFDFFDDGHLLKQIESQAFKIIELLFEETCGNIDLEIEKCLTKIFAFSKQGYHTCGGENINSRKNNNLVMYRIPARIMLKLYELLIIMRKNNNLRDISKSIYIGNDDRYNPKKIHLHFKVGLATYCAKEKWSVANNIIV</sequence>
<dbReference type="Proteomes" id="UP000178302">
    <property type="component" value="Unassembled WGS sequence"/>
</dbReference>
<reference evidence="1 2" key="1">
    <citation type="journal article" date="2016" name="Nat. Commun.">
        <title>Thousands of microbial genomes shed light on interconnected biogeochemical processes in an aquifer system.</title>
        <authorList>
            <person name="Anantharaman K."/>
            <person name="Brown C.T."/>
            <person name="Hug L.A."/>
            <person name="Sharon I."/>
            <person name="Castelle C.J."/>
            <person name="Probst A.J."/>
            <person name="Thomas B.C."/>
            <person name="Singh A."/>
            <person name="Wilkins M.J."/>
            <person name="Karaoz U."/>
            <person name="Brodie E.L."/>
            <person name="Williams K.H."/>
            <person name="Hubbard S.S."/>
            <person name="Banfield J.F."/>
        </authorList>
    </citation>
    <scope>NUCLEOTIDE SEQUENCE [LARGE SCALE GENOMIC DNA]</scope>
</reference>
<proteinExistence type="predicted"/>
<dbReference type="AlphaFoldDB" id="A0A1G2LTE7"/>
<protein>
    <submittedName>
        <fullName evidence="1">Uncharacterized protein</fullName>
    </submittedName>
</protein>